<organism evidence="5 6">
    <name type="scientific">Phtheirospermum japonicum</name>
    <dbReference type="NCBI Taxonomy" id="374723"/>
    <lineage>
        <taxon>Eukaryota</taxon>
        <taxon>Viridiplantae</taxon>
        <taxon>Streptophyta</taxon>
        <taxon>Embryophyta</taxon>
        <taxon>Tracheophyta</taxon>
        <taxon>Spermatophyta</taxon>
        <taxon>Magnoliopsida</taxon>
        <taxon>eudicotyledons</taxon>
        <taxon>Gunneridae</taxon>
        <taxon>Pentapetalae</taxon>
        <taxon>asterids</taxon>
        <taxon>lamiids</taxon>
        <taxon>Lamiales</taxon>
        <taxon>Orobanchaceae</taxon>
        <taxon>Orobanchaceae incertae sedis</taxon>
        <taxon>Phtheirospermum</taxon>
    </lineage>
</organism>
<dbReference type="Pfam" id="PF14223">
    <property type="entry name" value="Retrotran_gag_2"/>
    <property type="match status" value="1"/>
</dbReference>
<dbReference type="GO" id="GO:0009507">
    <property type="term" value="C:chloroplast"/>
    <property type="evidence" value="ECO:0007669"/>
    <property type="project" value="TreeGrafter"/>
</dbReference>
<keyword evidence="6" id="KW-1185">Reference proteome</keyword>
<dbReference type="EMBL" id="BMAC01000624">
    <property type="protein sequence ID" value="GFQ00342.1"/>
    <property type="molecule type" value="Genomic_DNA"/>
</dbReference>
<evidence type="ECO:0000256" key="1">
    <source>
        <dbReference type="ARBA" id="ARBA00022801"/>
    </source>
</evidence>
<evidence type="ECO:0000313" key="5">
    <source>
        <dbReference type="EMBL" id="GFQ00342.1"/>
    </source>
</evidence>
<dbReference type="PROSITE" id="PS50994">
    <property type="entry name" value="INTEGRASE"/>
    <property type="match status" value="1"/>
</dbReference>
<dbReference type="InterPro" id="IPR045204">
    <property type="entry name" value="DSP_laforin-like"/>
</dbReference>
<dbReference type="Pfam" id="PF16561">
    <property type="entry name" value="AMPK1_CBM"/>
    <property type="match status" value="1"/>
</dbReference>
<comment type="caution">
    <text evidence="5">The sequence shown here is derived from an EMBL/GenBank/DDBJ whole genome shotgun (WGS) entry which is preliminary data.</text>
</comment>
<evidence type="ECO:0000256" key="2">
    <source>
        <dbReference type="ARBA" id="ARBA00022912"/>
    </source>
</evidence>
<keyword evidence="1" id="KW-0378">Hydrolase</keyword>
<dbReference type="InterPro" id="IPR014756">
    <property type="entry name" value="Ig_E-set"/>
</dbReference>
<evidence type="ECO:0000259" key="4">
    <source>
        <dbReference type="PROSITE" id="PS50994"/>
    </source>
</evidence>
<accession>A0A830D1U8</accession>
<sequence>MVGLTTSHEMWRALETNFAAQSGAKTMQYKIQLQTMKKGNLSMREYLNKVKVCCDNLAASGHKIEDFDQQLHALIGLGSEYDPVVVTITSNPEKWSLRMLVLFMDNKERIMETGTTATTTMVILEEEDPILTEELAEEEVPEEEVEETTISNKIACQICGYTNHIASKCYNMIDPNFSPHASLSLNSSSNQNFNRGTFSNNKNNQPWSHPSTMIAMTLQISTSPLYIKGQINFTWVMEQIYLLKTNAEALQAFLHFQTLLENQFSAKVKVVQSDYGGEYRSFSRYLQDKEIVHRVSCSYTSQQNGVAERKHRHVIEASPLVSPINSNNTPFTSQSQSSPHTNQSQSLPQTTSNSHTTIPLTVQFPQLDNDQAGFFTNVEPVVATHKHSMQTRAKTGHLKPKAKISELDTLFKNRIWELSYLPPEKRLVGCRWIYKIKRGVDETFSPVVKPVTIRTVLSIVVSFGWKVKQLDVNNAFLNGDLTEDIYMHQLPGLEQVNQNLVCKLNKEVYGLKQAPRACRDHEISSLIKLLDLAFSLKDLGIVHQFLGIEVTPYGHELGMNYNFICPDLIVGSCLQAPADAEKLRSVGVKTILCLQQDADLEYFGIDIAAIQEYAKNCGDIQHLRAQIRDFDAFDLRMRLPAVVSKLEKGIRQINGGITYIHCTAGLGRAPTTASKRSCYPKLDAIKNATADILSGFKKLPITLTWPGDDNCSMVEICGLDVGWGQKIPLTFDKQQGLWILHRELPEGQYEYKYIVDGKWVCNKNHPITSPNNDGHVNNHVKVQEDNTTTEGGATRNRITSDDDPDLSTSERLIIRQFLEACPNEN</sequence>
<feature type="compositionally biased region" description="Polar residues" evidence="3">
    <location>
        <begin position="323"/>
        <end position="355"/>
    </location>
</feature>
<evidence type="ECO:0000313" key="6">
    <source>
        <dbReference type="Proteomes" id="UP000653305"/>
    </source>
</evidence>
<protein>
    <submittedName>
        <fullName evidence="5">Phosphoglucan phosphatase dsp4 amyloplastic</fullName>
    </submittedName>
</protein>
<dbReference type="GO" id="GO:0005983">
    <property type="term" value="P:starch catabolic process"/>
    <property type="evidence" value="ECO:0007669"/>
    <property type="project" value="TreeGrafter"/>
</dbReference>
<feature type="domain" description="Integrase catalytic" evidence="4">
    <location>
        <begin position="198"/>
        <end position="367"/>
    </location>
</feature>
<dbReference type="Pfam" id="PF07727">
    <property type="entry name" value="RVT_2"/>
    <property type="match status" value="1"/>
</dbReference>
<dbReference type="PANTHER" id="PTHR46642">
    <property type="entry name" value="DUAL SPECIFICITY PHOSPHATASE, SUBGROUP, CATALYTIC DOMAIN"/>
    <property type="match status" value="1"/>
</dbReference>
<proteinExistence type="predicted"/>
<dbReference type="InterPro" id="IPR052832">
    <property type="entry name" value="Starch-Glucan_Phosphatase"/>
</dbReference>
<dbReference type="SUPFAM" id="SSF53098">
    <property type="entry name" value="Ribonuclease H-like"/>
    <property type="match status" value="1"/>
</dbReference>
<dbReference type="GO" id="GO:0003676">
    <property type="term" value="F:nucleic acid binding"/>
    <property type="evidence" value="ECO:0007669"/>
    <property type="project" value="InterPro"/>
</dbReference>
<dbReference type="GO" id="GO:0019203">
    <property type="term" value="F:carbohydrate phosphatase activity"/>
    <property type="evidence" value="ECO:0007669"/>
    <property type="project" value="InterPro"/>
</dbReference>
<dbReference type="Gene3D" id="3.90.190.10">
    <property type="entry name" value="Protein tyrosine phosphatase superfamily"/>
    <property type="match status" value="1"/>
</dbReference>
<feature type="region of interest" description="Disordered" evidence="3">
    <location>
        <begin position="784"/>
        <end position="806"/>
    </location>
</feature>
<dbReference type="SUPFAM" id="SSF81296">
    <property type="entry name" value="E set domains"/>
    <property type="match status" value="1"/>
</dbReference>
<feature type="region of interest" description="Disordered" evidence="3">
    <location>
        <begin position="319"/>
        <end position="355"/>
    </location>
</feature>
<dbReference type="InterPro" id="IPR032640">
    <property type="entry name" value="AMPK1_CBM"/>
</dbReference>
<dbReference type="AlphaFoldDB" id="A0A830D1U8"/>
<dbReference type="OrthoDB" id="273181at2759"/>
<dbReference type="GO" id="GO:0015074">
    <property type="term" value="P:DNA integration"/>
    <property type="evidence" value="ECO:0007669"/>
    <property type="project" value="InterPro"/>
</dbReference>
<dbReference type="InterPro" id="IPR001584">
    <property type="entry name" value="Integrase_cat-core"/>
</dbReference>
<dbReference type="Proteomes" id="UP000653305">
    <property type="component" value="Unassembled WGS sequence"/>
</dbReference>
<dbReference type="InterPro" id="IPR036397">
    <property type="entry name" value="RNaseH_sf"/>
</dbReference>
<dbReference type="InterPro" id="IPR013783">
    <property type="entry name" value="Ig-like_fold"/>
</dbReference>
<dbReference type="SUPFAM" id="SSF52799">
    <property type="entry name" value="(Phosphotyrosine protein) phosphatases II"/>
    <property type="match status" value="1"/>
</dbReference>
<reference evidence="5" key="1">
    <citation type="submission" date="2020-07" db="EMBL/GenBank/DDBJ databases">
        <title>Ethylene signaling mediates host invasion by parasitic plants.</title>
        <authorList>
            <person name="Yoshida S."/>
        </authorList>
    </citation>
    <scope>NUCLEOTIDE SEQUENCE</scope>
    <source>
        <strain evidence="5">Okayama</strain>
    </source>
</reference>
<dbReference type="InterPro" id="IPR029021">
    <property type="entry name" value="Prot-tyrosine_phosphatase-like"/>
</dbReference>
<dbReference type="GO" id="GO:0004721">
    <property type="term" value="F:phosphoprotein phosphatase activity"/>
    <property type="evidence" value="ECO:0007669"/>
    <property type="project" value="UniProtKB-KW"/>
</dbReference>
<dbReference type="PANTHER" id="PTHR46642:SF3">
    <property type="entry name" value="PHOSPHOGLUCAN PHOSPHATASE DSP4, CHLOROPLASTIC"/>
    <property type="match status" value="1"/>
</dbReference>
<dbReference type="Gene3D" id="3.30.420.10">
    <property type="entry name" value="Ribonuclease H-like superfamily/Ribonuclease H"/>
    <property type="match status" value="1"/>
</dbReference>
<dbReference type="CDD" id="cd14526">
    <property type="entry name" value="DSP_laforin-like"/>
    <property type="match status" value="1"/>
</dbReference>
<name>A0A830D1U8_9LAMI</name>
<dbReference type="InterPro" id="IPR012337">
    <property type="entry name" value="RNaseH-like_sf"/>
</dbReference>
<dbReference type="FunFam" id="2.60.40.10:FF:000992">
    <property type="entry name" value="Phosphoglucan phosphatase DSP4, chloroplastic"/>
    <property type="match status" value="1"/>
</dbReference>
<gene>
    <name evidence="5" type="ORF">PHJA_002178200</name>
</gene>
<dbReference type="InterPro" id="IPR013103">
    <property type="entry name" value="RVT_2"/>
</dbReference>
<dbReference type="CDD" id="cd02859">
    <property type="entry name" value="E_set_AMPKbeta_like_N"/>
    <property type="match status" value="1"/>
</dbReference>
<dbReference type="Gene3D" id="2.60.40.10">
    <property type="entry name" value="Immunoglobulins"/>
    <property type="match status" value="1"/>
</dbReference>
<dbReference type="GO" id="GO:2001070">
    <property type="term" value="F:starch binding"/>
    <property type="evidence" value="ECO:0007669"/>
    <property type="project" value="TreeGrafter"/>
</dbReference>
<evidence type="ECO:0000256" key="3">
    <source>
        <dbReference type="SAM" id="MobiDB-lite"/>
    </source>
</evidence>
<keyword evidence="2" id="KW-0904">Protein phosphatase</keyword>